<feature type="domain" description="Cell wall-active antibiotics response LiaF-like C-terminal" evidence="2">
    <location>
        <begin position="106"/>
        <end position="174"/>
    </location>
</feature>
<organism evidence="3 4">
    <name type="scientific">Marinactinospora thermotolerans DSM 45154</name>
    <dbReference type="NCBI Taxonomy" id="1122192"/>
    <lineage>
        <taxon>Bacteria</taxon>
        <taxon>Bacillati</taxon>
        <taxon>Actinomycetota</taxon>
        <taxon>Actinomycetes</taxon>
        <taxon>Streptosporangiales</taxon>
        <taxon>Nocardiopsidaceae</taxon>
        <taxon>Marinactinospora</taxon>
    </lineage>
</organism>
<evidence type="ECO:0000313" key="3">
    <source>
        <dbReference type="EMBL" id="SKA34496.1"/>
    </source>
</evidence>
<evidence type="ECO:0000259" key="2">
    <source>
        <dbReference type="Pfam" id="PF09922"/>
    </source>
</evidence>
<dbReference type="InterPro" id="IPR024425">
    <property type="entry name" value="LiaF-like_C"/>
</dbReference>
<reference evidence="3 4" key="1">
    <citation type="submission" date="2017-02" db="EMBL/GenBank/DDBJ databases">
        <authorList>
            <person name="Peterson S.W."/>
        </authorList>
    </citation>
    <scope>NUCLEOTIDE SEQUENCE [LARGE SCALE GENOMIC DNA]</scope>
    <source>
        <strain evidence="3 4">DSM 45154</strain>
    </source>
</reference>
<dbReference type="EMBL" id="FUWS01000013">
    <property type="protein sequence ID" value="SKA34496.1"/>
    <property type="molecule type" value="Genomic_DNA"/>
</dbReference>
<dbReference type="PANTHER" id="PTHR40763:SF4">
    <property type="entry name" value="DUF1707 DOMAIN-CONTAINING PROTEIN"/>
    <property type="match status" value="1"/>
</dbReference>
<dbReference type="STRING" id="1122192.SAMN02745673_04306"/>
<dbReference type="OrthoDB" id="4772576at2"/>
<dbReference type="RefSeq" id="WP_078763554.1">
    <property type="nucleotide sequence ID" value="NZ_FUWS01000013.1"/>
</dbReference>
<gene>
    <name evidence="3" type="ORF">SAMN02745673_04306</name>
</gene>
<feature type="domain" description="DUF1707" evidence="1">
    <location>
        <begin position="16"/>
        <end position="68"/>
    </location>
</feature>
<name>A0A1T4T1Y6_9ACTN</name>
<dbReference type="Pfam" id="PF08044">
    <property type="entry name" value="DUF1707"/>
    <property type="match status" value="1"/>
</dbReference>
<evidence type="ECO:0000259" key="1">
    <source>
        <dbReference type="Pfam" id="PF08044"/>
    </source>
</evidence>
<dbReference type="AlphaFoldDB" id="A0A1T4T1Y6"/>
<keyword evidence="4" id="KW-1185">Reference proteome</keyword>
<proteinExistence type="predicted"/>
<dbReference type="PANTHER" id="PTHR40763">
    <property type="entry name" value="MEMBRANE PROTEIN-RELATED"/>
    <property type="match status" value="1"/>
</dbReference>
<dbReference type="Pfam" id="PF09922">
    <property type="entry name" value="LiaF-like_C"/>
    <property type="match status" value="1"/>
</dbReference>
<sequence length="209" mass="21641">MANPHTPAPLPDPGSLRASDADRDRVAALLGEALAEGRLDHDEHGERLEAVYAAKTIGELAPLTADLPGGARPSAPAPNLVGADPNLLASSVGSENIVAVFGAAERKERWLVEPRTNASVLFGGVDLDLREAVLSQSEVVIQCAVIFGGLTLTVPPGVRVRSRVSALFGGVSTAELDNPAAPDAPVVLLTGLCMFGGVSVRTRSREAKK</sequence>
<dbReference type="Proteomes" id="UP000190637">
    <property type="component" value="Unassembled WGS sequence"/>
</dbReference>
<evidence type="ECO:0000313" key="4">
    <source>
        <dbReference type="Proteomes" id="UP000190637"/>
    </source>
</evidence>
<accession>A0A1T4T1Y6</accession>
<protein>
    <submittedName>
        <fullName evidence="3">Cell wall-active antibiotics response 4TMS YvqF</fullName>
    </submittedName>
</protein>
<dbReference type="InterPro" id="IPR012551">
    <property type="entry name" value="DUF1707_SHOCT-like"/>
</dbReference>